<proteinExistence type="predicted"/>
<dbReference type="SUPFAM" id="SSF51126">
    <property type="entry name" value="Pectin lyase-like"/>
    <property type="match status" value="1"/>
</dbReference>
<feature type="non-terminal residue" evidence="2">
    <location>
        <position position="1"/>
    </location>
</feature>
<dbReference type="SMART" id="SM00710">
    <property type="entry name" value="PbH1"/>
    <property type="match status" value="8"/>
</dbReference>
<feature type="region of interest" description="Disordered" evidence="1">
    <location>
        <begin position="1085"/>
        <end position="1124"/>
    </location>
</feature>
<sequence length="1124" mass="118249">GLNPIDLGVTTDAVEIHQDLFHSNGVLKTSNANIFEAIINVNTSPHSLDINPPIGGDVFYINGVEYNGISNTVVTWTDVTIAGTPTSQGLYDIYALEGSNGIASIVKERRAEYNRDSFEENAAVNNYLADNVQLRSVSKNFEATNLNLRYLADESLAIEYPTGSGYGTKEFLPDDNLPDVIRLYNATREYWIEVYAIDQGSKTAQFTSNENEVINIFALPDQEARLLIASVVFSGTGTSNLEYLGGGFTGGLHKPNTLVDYGQIDLIKIDNTISGIRVLSISRNVPEGIGSLEFTLTGTLLAWGAPGESAGTGVDVSSGGVGYPIFEISSTTPEYILKVQSYNADLPGSNQTDIFEIKTDETYFGIVGRDDLRGDVDSFLRDLEVSKQGKYKRTLFKTVEDRLFASSFIVTVGTGYGVSIGDYNVKDFDDAATCINRATSDLRFSSENGGGIISIKSGTYIFDTASVILLHDKISLIGEHKNAVIFTKNTSTNQIINSITSHNTIKNITFTLDGSIGITTLLDFDNSHVKIIDCDFIVNVQPSAIVTIIVLTASANYTTIRDCTFTIDGAVTQNVGLINFASAAVRIQDCTFDGNTDEPVIIGSASTADSARIVINDFINIDNGSLGDSPISIQGSYCHILHNNMLGTGSVQAITVTSSGTYNIITNNYVSGLRIGISAGGPSNIVHSNIFLNCQFGGMLFDEGGCIAANNIILGTATSYGISATSNASKTIVNGNRIDSIGSTATAIDMNGADKIISNNKIDVDEHGIEASREGTIISSNLVDSLDRGIYIEANTAIDLTAVVIGNVCVNQDSIASQTGAITFLRSNTGARINGTIIGNVTLSPLDGIFIEQTGGTTTLEDAVVVVGNSIITTDGNFCINVDSDMANSAITGNVGVSLTSGGTGIQGSNTSVITGNSMTVDGDCYTGKVVTGNIGISKEESASRYMFGEIVVGNFCTGNNAPSGSYGIIGIEFLHVALGNRVENIGLITTGTVKGIAIPGGIDNEEHVIVGNTLDEIGNSSATYTAAIFGATPTATGTEGQIIVANCIGRGILSTTPTNEIGIDISSTNAESQTTCALNSIMQTGGGASEHHKTTNPANLFPDHSVATGPDWGSGGGEVDNTP</sequence>
<name>A0A0F9LQS4_9ZZZZ</name>
<dbReference type="InterPro" id="IPR006626">
    <property type="entry name" value="PbH1"/>
</dbReference>
<dbReference type="AlphaFoldDB" id="A0A0F9LQS4"/>
<accession>A0A0F9LQS4</accession>
<evidence type="ECO:0000313" key="2">
    <source>
        <dbReference type="EMBL" id="KKM55864.1"/>
    </source>
</evidence>
<dbReference type="InterPro" id="IPR012334">
    <property type="entry name" value="Pectin_lyas_fold"/>
</dbReference>
<dbReference type="EMBL" id="LAZR01011878">
    <property type="protein sequence ID" value="KKM55864.1"/>
    <property type="molecule type" value="Genomic_DNA"/>
</dbReference>
<dbReference type="Gene3D" id="2.160.20.10">
    <property type="entry name" value="Single-stranded right-handed beta-helix, Pectin lyase-like"/>
    <property type="match status" value="1"/>
</dbReference>
<reference evidence="2" key="1">
    <citation type="journal article" date="2015" name="Nature">
        <title>Complex archaea that bridge the gap between prokaryotes and eukaryotes.</title>
        <authorList>
            <person name="Spang A."/>
            <person name="Saw J.H."/>
            <person name="Jorgensen S.L."/>
            <person name="Zaremba-Niedzwiedzka K."/>
            <person name="Martijn J."/>
            <person name="Lind A.E."/>
            <person name="van Eijk R."/>
            <person name="Schleper C."/>
            <person name="Guy L."/>
            <person name="Ettema T.J."/>
        </authorList>
    </citation>
    <scope>NUCLEOTIDE SEQUENCE</scope>
</reference>
<evidence type="ECO:0000256" key="1">
    <source>
        <dbReference type="SAM" id="MobiDB-lite"/>
    </source>
</evidence>
<evidence type="ECO:0008006" key="3">
    <source>
        <dbReference type="Google" id="ProtNLM"/>
    </source>
</evidence>
<comment type="caution">
    <text evidence="2">The sequence shown here is derived from an EMBL/GenBank/DDBJ whole genome shotgun (WGS) entry which is preliminary data.</text>
</comment>
<organism evidence="2">
    <name type="scientific">marine sediment metagenome</name>
    <dbReference type="NCBI Taxonomy" id="412755"/>
    <lineage>
        <taxon>unclassified sequences</taxon>
        <taxon>metagenomes</taxon>
        <taxon>ecological metagenomes</taxon>
    </lineage>
</organism>
<feature type="compositionally biased region" description="Gly residues" evidence="1">
    <location>
        <begin position="1113"/>
        <end position="1124"/>
    </location>
</feature>
<gene>
    <name evidence="2" type="ORF">LCGC14_1552200</name>
</gene>
<dbReference type="InterPro" id="IPR011050">
    <property type="entry name" value="Pectin_lyase_fold/virulence"/>
</dbReference>
<protein>
    <recommendedName>
        <fullName evidence="3">Right handed beta helix domain-containing protein</fullName>
    </recommendedName>
</protein>